<evidence type="ECO:0000313" key="3">
    <source>
        <dbReference type="EMBL" id="MDP2538545.1"/>
    </source>
</evidence>
<proteinExistence type="predicted"/>
<gene>
    <name evidence="2" type="ORF">Q5I04_01930</name>
    <name evidence="3" type="ORF">Q5I06_01930</name>
</gene>
<dbReference type="EMBL" id="JAUYZK010000002">
    <property type="protein sequence ID" value="MDP2538545.1"/>
    <property type="molecule type" value="Genomic_DNA"/>
</dbReference>
<evidence type="ECO:0000313" key="5">
    <source>
        <dbReference type="Proteomes" id="UP001240777"/>
    </source>
</evidence>
<evidence type="ECO:0000313" key="4">
    <source>
        <dbReference type="Proteomes" id="UP001177258"/>
    </source>
</evidence>
<organism evidence="3 4">
    <name type="scientific">Helicobacter cappadocius</name>
    <dbReference type="NCBI Taxonomy" id="3063998"/>
    <lineage>
        <taxon>Bacteria</taxon>
        <taxon>Pseudomonadati</taxon>
        <taxon>Campylobacterota</taxon>
        <taxon>Epsilonproteobacteria</taxon>
        <taxon>Campylobacterales</taxon>
        <taxon>Helicobacteraceae</taxon>
        <taxon>Helicobacter</taxon>
    </lineage>
</organism>
<sequence>MNIKILLGFFLIVIFALSIYLIGLFYTHYKTNIKIEYPTSNISIPDKNKSLSDQDDSWLKDSLKNSKSYAYPATEIKISMDFKSPDDKSIPTKLIVDNLDEYKFFCLNEVLKEEKIEFAYYQAKNSTNIVIFLPSDKRRDKIMEDLKYYEIQYKLQ</sequence>
<feature type="transmembrane region" description="Helical" evidence="1">
    <location>
        <begin position="6"/>
        <end position="26"/>
    </location>
</feature>
<keyword evidence="1" id="KW-1133">Transmembrane helix</keyword>
<dbReference type="EMBL" id="JAUPEV010000002">
    <property type="protein sequence ID" value="MDO7252678.1"/>
    <property type="molecule type" value="Genomic_DNA"/>
</dbReference>
<keyword evidence="5" id="KW-1185">Reference proteome</keyword>
<accession>A0AA90PJ99</accession>
<dbReference type="Proteomes" id="UP001240777">
    <property type="component" value="Unassembled WGS sequence"/>
</dbReference>
<dbReference type="Proteomes" id="UP001177258">
    <property type="component" value="Unassembled WGS sequence"/>
</dbReference>
<reference evidence="3 5" key="1">
    <citation type="submission" date="2023-07" db="EMBL/GenBank/DDBJ databases">
        <title>Unpublished Manusciprt.</title>
        <authorList>
            <person name="Aydin F."/>
            <person name="Tarhane S."/>
            <person name="Saticioglu I.B."/>
            <person name="Karakaya E."/>
            <person name="Abay S."/>
            <person name="Guran O."/>
            <person name="Bozkurt E."/>
            <person name="Uzum N."/>
            <person name="Olgun K."/>
            <person name="Jablonski D."/>
        </authorList>
    </citation>
    <scope>NUCLEOTIDE SEQUENCE</scope>
    <source>
        <strain evidence="5">faydin-H75</strain>
        <strain evidence="3">Faydin-H76</strain>
    </source>
</reference>
<name>A0AA90PJ99_9HELI</name>
<dbReference type="RefSeq" id="WP_305516520.1">
    <property type="nucleotide sequence ID" value="NZ_JAUPEV010000002.1"/>
</dbReference>
<protein>
    <recommendedName>
        <fullName evidence="6">Periplasmic protein</fullName>
    </recommendedName>
</protein>
<reference evidence="2 4" key="3">
    <citation type="journal article" date="2024" name="Syst. Appl. Microbiol.">
        <title>Helicobacter cappadocius sp. nov., from lizards: The first psychrotrophic Helicobacter species.</title>
        <authorList>
            <person name="Aydin F."/>
            <person name="Tarhane S."/>
            <person name="Karakaya E."/>
            <person name="Abay S."/>
            <person name="Kayman T."/>
            <person name="Guran O."/>
            <person name="Bozkurt E."/>
            <person name="Uzum N."/>
            <person name="Avci A."/>
            <person name="Olgun K."/>
            <person name="Jablonski D."/>
            <person name="Guran C."/>
            <person name="Burcin Saticioglu I."/>
        </authorList>
    </citation>
    <scope>NUCLEOTIDE SEQUENCE [LARGE SCALE GENOMIC DNA]</scope>
    <source>
        <strain evidence="2">Faydin-H75</strain>
        <strain evidence="4">faydin-H76</strain>
    </source>
</reference>
<comment type="caution">
    <text evidence="3">The sequence shown here is derived from an EMBL/GenBank/DDBJ whole genome shotgun (WGS) entry which is preliminary data.</text>
</comment>
<evidence type="ECO:0008006" key="6">
    <source>
        <dbReference type="Google" id="ProtNLM"/>
    </source>
</evidence>
<keyword evidence="1" id="KW-0812">Transmembrane</keyword>
<evidence type="ECO:0000313" key="2">
    <source>
        <dbReference type="EMBL" id="MDO7252678.1"/>
    </source>
</evidence>
<reference evidence="2" key="2">
    <citation type="submission" date="2023-07" db="EMBL/GenBank/DDBJ databases">
        <authorList>
            <person name="Aydin F."/>
            <person name="Tarhane S."/>
            <person name="Saticioglu I.B."/>
            <person name="Karakaya E."/>
            <person name="Abay S."/>
            <person name="Guran O."/>
            <person name="Bozkurt E."/>
            <person name="Uzum N."/>
            <person name="Olgun K."/>
            <person name="Jablonski D."/>
        </authorList>
    </citation>
    <scope>NUCLEOTIDE SEQUENCE</scope>
    <source>
        <strain evidence="2">Faydin-H75</strain>
    </source>
</reference>
<dbReference type="AlphaFoldDB" id="A0AA90PJ99"/>
<keyword evidence="1" id="KW-0472">Membrane</keyword>
<evidence type="ECO:0000256" key="1">
    <source>
        <dbReference type="SAM" id="Phobius"/>
    </source>
</evidence>